<reference evidence="1" key="1">
    <citation type="journal article" date="2023" name="Science">
        <title>Genome structures resolve the early diversification of teleost fishes.</title>
        <authorList>
            <person name="Parey E."/>
            <person name="Louis A."/>
            <person name="Montfort J."/>
            <person name="Bouchez O."/>
            <person name="Roques C."/>
            <person name="Iampietro C."/>
            <person name="Lluch J."/>
            <person name="Castinel A."/>
            <person name="Donnadieu C."/>
            <person name="Desvignes T."/>
            <person name="Floi Bucao C."/>
            <person name="Jouanno E."/>
            <person name="Wen M."/>
            <person name="Mejri S."/>
            <person name="Dirks R."/>
            <person name="Jansen H."/>
            <person name="Henkel C."/>
            <person name="Chen W.J."/>
            <person name="Zahm M."/>
            <person name="Cabau C."/>
            <person name="Klopp C."/>
            <person name="Thompson A.W."/>
            <person name="Robinson-Rechavi M."/>
            <person name="Braasch I."/>
            <person name="Lecointre G."/>
            <person name="Bobe J."/>
            <person name="Postlethwait J.H."/>
            <person name="Berthelot C."/>
            <person name="Roest Crollius H."/>
            <person name="Guiguen Y."/>
        </authorList>
    </citation>
    <scope>NUCLEOTIDE SEQUENCE</scope>
    <source>
        <strain evidence="1">WJC10195</strain>
    </source>
</reference>
<evidence type="ECO:0000313" key="2">
    <source>
        <dbReference type="Proteomes" id="UP001152622"/>
    </source>
</evidence>
<organism evidence="1 2">
    <name type="scientific">Synaphobranchus kaupii</name>
    <name type="common">Kaup's arrowtooth eel</name>
    <dbReference type="NCBI Taxonomy" id="118154"/>
    <lineage>
        <taxon>Eukaryota</taxon>
        <taxon>Metazoa</taxon>
        <taxon>Chordata</taxon>
        <taxon>Craniata</taxon>
        <taxon>Vertebrata</taxon>
        <taxon>Euteleostomi</taxon>
        <taxon>Actinopterygii</taxon>
        <taxon>Neopterygii</taxon>
        <taxon>Teleostei</taxon>
        <taxon>Anguilliformes</taxon>
        <taxon>Synaphobranchidae</taxon>
        <taxon>Synaphobranchus</taxon>
    </lineage>
</organism>
<dbReference type="EMBL" id="JAINUF010000014">
    <property type="protein sequence ID" value="KAJ8342678.1"/>
    <property type="molecule type" value="Genomic_DNA"/>
</dbReference>
<dbReference type="GO" id="GO:0005978">
    <property type="term" value="P:glycogen biosynthetic process"/>
    <property type="evidence" value="ECO:0007669"/>
    <property type="project" value="TreeGrafter"/>
</dbReference>
<comment type="caution">
    <text evidence="1">The sequence shown here is derived from an EMBL/GenBank/DDBJ whole genome shotgun (WGS) entry which is preliminary data.</text>
</comment>
<name>A0A9Q1EPU9_SYNKA</name>
<evidence type="ECO:0000313" key="1">
    <source>
        <dbReference type="EMBL" id="KAJ8342678.1"/>
    </source>
</evidence>
<dbReference type="PANTHER" id="PTHR43651:SF3">
    <property type="entry name" value="1,4-ALPHA-GLUCAN-BRANCHING ENZYME"/>
    <property type="match status" value="1"/>
</dbReference>
<sequence length="126" mass="14354">MIFSGLTGVDFSSLSQILKEYKDEDWNIGDIIRTLTNRRSGEASITYAESHDQALVGDKSLAFWLMDKEMYTNMSSLEAMTPVIDRGIQLHKLIRLLTHTLGGEAYLNFMESRPFSSRLAQWLQSC</sequence>
<keyword evidence="2" id="KW-1185">Reference proteome</keyword>
<evidence type="ECO:0008006" key="3">
    <source>
        <dbReference type="Google" id="ProtNLM"/>
    </source>
</evidence>
<accession>A0A9Q1EPU9</accession>
<dbReference type="Gene3D" id="3.20.20.80">
    <property type="entry name" value="Glycosidases"/>
    <property type="match status" value="1"/>
</dbReference>
<dbReference type="GO" id="GO:0005737">
    <property type="term" value="C:cytoplasm"/>
    <property type="evidence" value="ECO:0007669"/>
    <property type="project" value="TreeGrafter"/>
</dbReference>
<dbReference type="OrthoDB" id="196493at2759"/>
<protein>
    <recommendedName>
        <fullName evidence="3">1,4-alpha-glucan branching enzyme</fullName>
    </recommendedName>
</protein>
<feature type="non-terminal residue" evidence="1">
    <location>
        <position position="126"/>
    </location>
</feature>
<dbReference type="InterPro" id="IPR017853">
    <property type="entry name" value="GH"/>
</dbReference>
<gene>
    <name evidence="1" type="ORF">SKAU_G00326060</name>
</gene>
<dbReference type="SUPFAM" id="SSF51445">
    <property type="entry name" value="(Trans)glycosidases"/>
    <property type="match status" value="1"/>
</dbReference>
<proteinExistence type="predicted"/>
<dbReference type="Proteomes" id="UP001152622">
    <property type="component" value="Chromosome 14"/>
</dbReference>
<dbReference type="PANTHER" id="PTHR43651">
    <property type="entry name" value="1,4-ALPHA-GLUCAN-BRANCHING ENZYME"/>
    <property type="match status" value="1"/>
</dbReference>
<dbReference type="GO" id="GO:0003844">
    <property type="term" value="F:1,4-alpha-glucan branching enzyme activity"/>
    <property type="evidence" value="ECO:0007669"/>
    <property type="project" value="TreeGrafter"/>
</dbReference>
<dbReference type="AlphaFoldDB" id="A0A9Q1EPU9"/>